<dbReference type="Pfam" id="PF01459">
    <property type="entry name" value="Porin_3"/>
    <property type="match status" value="1"/>
</dbReference>
<dbReference type="InterPro" id="IPR001925">
    <property type="entry name" value="Porin_Euk"/>
</dbReference>
<dbReference type="GO" id="GO:0005741">
    <property type="term" value="C:mitochondrial outer membrane"/>
    <property type="evidence" value="ECO:0007669"/>
    <property type="project" value="InterPro"/>
</dbReference>
<keyword evidence="2" id="KW-1185">Reference proteome</keyword>
<dbReference type="InParanoid" id="D8M2H7"/>
<gene>
    <name evidence="1" type="ORF">GSBLH_T00002320001</name>
</gene>
<protein>
    <recommendedName>
        <fullName evidence="3">Voltage-dependent anion-selective channel protein</fullName>
    </recommendedName>
</protein>
<evidence type="ECO:0000313" key="2">
    <source>
        <dbReference type="Proteomes" id="UP000008312"/>
    </source>
</evidence>
<dbReference type="PANTHER" id="PTHR11743">
    <property type="entry name" value="VOLTAGE-DEPENDENT ANION-SELECTIVE CHANNEL"/>
    <property type="match status" value="1"/>
</dbReference>
<evidence type="ECO:0000313" key="1">
    <source>
        <dbReference type="EMBL" id="CBK22266.2"/>
    </source>
</evidence>
<sequence length="276" mass="30345">MFTSVLFDDINKDAFDVLKDGYCFDQKATLKYSRCGCNMSLEGKNLTSALTGKISVDFKPHKYLNIKKMSLENDGNAVCDVDMPNLVKGTTLMLRTQADASTYALKKMTCGMKYLSNSFAMDFNYDLLAKKMSTSGVFARSSMMAGAKLTRTKEGENNIDLAAACMCRKVVLSVASYSNFSGVNMALYTKCRKNVKLGATCKLPLDVMKPQLAFGVWIQPSATSEFRTKVDAEGRLAVFYKTQLAKNVAVSATGSTDFHDMVKGNHKVGIAMEVRL</sequence>
<proteinExistence type="predicted"/>
<accession>D8M2H7</accession>
<name>D8M2H7_BLAHO</name>
<dbReference type="AlphaFoldDB" id="D8M2H7"/>
<reference evidence="1" key="1">
    <citation type="submission" date="2010-02" db="EMBL/GenBank/DDBJ databases">
        <title>Sequencing and annotation of the Blastocystis hominis genome.</title>
        <authorList>
            <person name="Wincker P."/>
        </authorList>
    </citation>
    <scope>NUCLEOTIDE SEQUENCE</scope>
    <source>
        <strain evidence="1">Singapore isolate B</strain>
    </source>
</reference>
<dbReference type="GeneID" id="24919498"/>
<dbReference type="RefSeq" id="XP_012896314.1">
    <property type="nucleotide sequence ID" value="XM_013040860.1"/>
</dbReference>
<dbReference type="EMBL" id="FN668649">
    <property type="protein sequence ID" value="CBK22266.2"/>
    <property type="molecule type" value="Genomic_DNA"/>
</dbReference>
<evidence type="ECO:0008006" key="3">
    <source>
        <dbReference type="Google" id="ProtNLM"/>
    </source>
</evidence>
<dbReference type="OrthoDB" id="197927at2759"/>
<dbReference type="InterPro" id="IPR027246">
    <property type="entry name" value="Porin_Euk/Tom40"/>
</dbReference>
<dbReference type="Gene3D" id="2.40.160.10">
    <property type="entry name" value="Porin"/>
    <property type="match status" value="1"/>
</dbReference>
<dbReference type="PANTHER" id="PTHR11743:SF70">
    <property type="entry name" value="GH26960P-RELATED"/>
    <property type="match status" value="1"/>
</dbReference>
<dbReference type="InterPro" id="IPR023614">
    <property type="entry name" value="Porin_dom_sf"/>
</dbReference>
<dbReference type="Proteomes" id="UP000008312">
    <property type="component" value="Unassembled WGS sequence"/>
</dbReference>
<dbReference type="GO" id="GO:0008308">
    <property type="term" value="F:voltage-gated monoatomic anion channel activity"/>
    <property type="evidence" value="ECO:0007669"/>
    <property type="project" value="InterPro"/>
</dbReference>
<organism evidence="1">
    <name type="scientific">Blastocystis hominis</name>
    <dbReference type="NCBI Taxonomy" id="12968"/>
    <lineage>
        <taxon>Eukaryota</taxon>
        <taxon>Sar</taxon>
        <taxon>Stramenopiles</taxon>
        <taxon>Bigyra</taxon>
        <taxon>Opalozoa</taxon>
        <taxon>Opalinata</taxon>
        <taxon>Blastocystidae</taxon>
        <taxon>Blastocystis</taxon>
    </lineage>
</organism>